<keyword evidence="1" id="KW-0812">Transmembrane</keyword>
<gene>
    <name evidence="3" type="ORF">LF65_01393</name>
</gene>
<name>A0A0B5QAM4_CLOBE</name>
<feature type="transmembrane region" description="Helical" evidence="1">
    <location>
        <begin position="12"/>
        <end position="34"/>
    </location>
</feature>
<sequence>MNTRKRKRGFKRVILNIIAFGIIAFAIFGVYSGYMAKYNSINLQDLNTKMYIQDADDASKGKLQVNWKFMAAIDGVRYKNDFSKATDSSINQLANMFIDNNSSTSVKIKNSQYKLVDLDTVLDKLSFDKEQKEKVYKYLDDLKYIGSQKNNLKDESKQGFINDLYPEAIEIYDKYGVLPSITISQAILESGWGKSDLSTKANNLFGIKADSGWTGKKIKMSTSEYYKQKIEDYFRVYSSKEDSIKDYGEFLSNNKRYKQSGVFQATDYLDQANAIEKAGYSTVENDKGEEIYSKLLIGVIQEQNLQLLDFECEMNYFKDKK</sequence>
<keyword evidence="1" id="KW-0472">Membrane</keyword>
<dbReference type="RefSeq" id="WP_041895080.1">
    <property type="nucleotide sequence ID" value="NZ_CP010086.2"/>
</dbReference>
<protein>
    <submittedName>
        <fullName evidence="3">Mannosyl-glycoprotein endo-beta-N-acetylglucosamidase</fullName>
    </submittedName>
</protein>
<proteinExistence type="predicted"/>
<dbReference type="STRING" id="1520.LF65_01393"/>
<evidence type="ECO:0000313" key="4">
    <source>
        <dbReference type="Proteomes" id="UP000031866"/>
    </source>
</evidence>
<dbReference type="EMBL" id="CP010086">
    <property type="protein sequence ID" value="AJG98005.1"/>
    <property type="molecule type" value="Genomic_DNA"/>
</dbReference>
<dbReference type="AlphaFoldDB" id="A0A0B5QAM4"/>
<dbReference type="Proteomes" id="UP000031866">
    <property type="component" value="Chromosome"/>
</dbReference>
<evidence type="ECO:0000259" key="2">
    <source>
        <dbReference type="SMART" id="SM00047"/>
    </source>
</evidence>
<organism evidence="3 4">
    <name type="scientific">Clostridium beijerinckii</name>
    <name type="common">Clostridium MP</name>
    <dbReference type="NCBI Taxonomy" id="1520"/>
    <lineage>
        <taxon>Bacteria</taxon>
        <taxon>Bacillati</taxon>
        <taxon>Bacillota</taxon>
        <taxon>Clostridia</taxon>
        <taxon>Eubacteriales</taxon>
        <taxon>Clostridiaceae</taxon>
        <taxon>Clostridium</taxon>
    </lineage>
</organism>
<evidence type="ECO:0000313" key="3">
    <source>
        <dbReference type="EMBL" id="AJG98005.1"/>
    </source>
</evidence>
<feature type="domain" description="Mannosyl-glycoprotein endo-beta-N-acetylglucosamidase-like" evidence="2">
    <location>
        <begin position="149"/>
        <end position="311"/>
    </location>
</feature>
<dbReference type="OrthoDB" id="977752at2"/>
<accession>A0A0B5QAM4</accession>
<keyword evidence="1" id="KW-1133">Transmembrane helix</keyword>
<dbReference type="InterPro" id="IPR053195">
    <property type="entry name" value="Bax-like"/>
</dbReference>
<dbReference type="PANTHER" id="PTHR40572:SF1">
    <property type="entry name" value="PROTEIN BAX"/>
    <property type="match status" value="1"/>
</dbReference>
<evidence type="ECO:0000256" key="1">
    <source>
        <dbReference type="SAM" id="Phobius"/>
    </source>
</evidence>
<dbReference type="Pfam" id="PF01832">
    <property type="entry name" value="Glucosaminidase"/>
    <property type="match status" value="1"/>
</dbReference>
<dbReference type="Gene3D" id="2.10.70.40">
    <property type="entry name" value="peptidoglycan hydrolase"/>
    <property type="match status" value="1"/>
</dbReference>
<dbReference type="KEGG" id="cbei:LF65_01393"/>
<reference evidence="4" key="1">
    <citation type="submission" date="2014-12" db="EMBL/GenBank/DDBJ databases">
        <title>Genome sequence of Clostridium beijerinckii strain 59B.</title>
        <authorList>
            <person name="Little G.T."/>
            <person name="Minton N.P."/>
        </authorList>
    </citation>
    <scope>NUCLEOTIDE SEQUENCE [LARGE SCALE GENOMIC DNA]</scope>
    <source>
        <strain evidence="4">59B</strain>
    </source>
</reference>
<dbReference type="InterPro" id="IPR002901">
    <property type="entry name" value="MGlyc_endo_b_GlcNAc-like_dom"/>
</dbReference>
<dbReference type="Gene3D" id="1.10.530.10">
    <property type="match status" value="1"/>
</dbReference>
<dbReference type="PANTHER" id="PTHR40572">
    <property type="entry name" value="PROTEIN BAX"/>
    <property type="match status" value="1"/>
</dbReference>
<dbReference type="GO" id="GO:0004040">
    <property type="term" value="F:amidase activity"/>
    <property type="evidence" value="ECO:0007669"/>
    <property type="project" value="InterPro"/>
</dbReference>
<dbReference type="SMART" id="SM00047">
    <property type="entry name" value="LYZ2"/>
    <property type="match status" value="1"/>
</dbReference>